<dbReference type="GeneID" id="66106946"/>
<organism evidence="2 3">
    <name type="scientific">Guyanagaster necrorhizus</name>
    <dbReference type="NCBI Taxonomy" id="856835"/>
    <lineage>
        <taxon>Eukaryota</taxon>
        <taxon>Fungi</taxon>
        <taxon>Dikarya</taxon>
        <taxon>Basidiomycota</taxon>
        <taxon>Agaricomycotina</taxon>
        <taxon>Agaricomycetes</taxon>
        <taxon>Agaricomycetidae</taxon>
        <taxon>Agaricales</taxon>
        <taxon>Marasmiineae</taxon>
        <taxon>Physalacriaceae</taxon>
        <taxon>Guyanagaster</taxon>
    </lineage>
</organism>
<evidence type="ECO:0000313" key="3">
    <source>
        <dbReference type="Proteomes" id="UP000812287"/>
    </source>
</evidence>
<dbReference type="RefSeq" id="XP_043032927.1">
    <property type="nucleotide sequence ID" value="XM_043184649.1"/>
</dbReference>
<dbReference type="AlphaFoldDB" id="A0A9P7VF41"/>
<comment type="caution">
    <text evidence="2">The sequence shown here is derived from an EMBL/GenBank/DDBJ whole genome shotgun (WGS) entry which is preliminary data.</text>
</comment>
<dbReference type="EMBL" id="MU250595">
    <property type="protein sequence ID" value="KAG7439427.1"/>
    <property type="molecule type" value="Genomic_DNA"/>
</dbReference>
<reference evidence="2" key="1">
    <citation type="submission" date="2020-11" db="EMBL/GenBank/DDBJ databases">
        <title>Adaptations for nitrogen fixation in a non-lichenized fungal sporocarp promotes dispersal by wood-feeding termites.</title>
        <authorList>
            <consortium name="DOE Joint Genome Institute"/>
            <person name="Koch R.A."/>
            <person name="Yoon G."/>
            <person name="Arayal U."/>
            <person name="Lail K."/>
            <person name="Amirebrahimi M."/>
            <person name="Labutti K."/>
            <person name="Lipzen A."/>
            <person name="Riley R."/>
            <person name="Barry K."/>
            <person name="Henrissat B."/>
            <person name="Grigoriev I.V."/>
            <person name="Herr J.R."/>
            <person name="Aime M.C."/>
        </authorList>
    </citation>
    <scope>NUCLEOTIDE SEQUENCE</scope>
    <source>
        <strain evidence="2">MCA 3950</strain>
    </source>
</reference>
<feature type="compositionally biased region" description="Basic and acidic residues" evidence="1">
    <location>
        <begin position="192"/>
        <end position="202"/>
    </location>
</feature>
<evidence type="ECO:0000313" key="2">
    <source>
        <dbReference type="EMBL" id="KAG7439427.1"/>
    </source>
</evidence>
<protein>
    <submittedName>
        <fullName evidence="2">Uncharacterized protein</fullName>
    </submittedName>
</protein>
<keyword evidence="3" id="KW-1185">Reference proteome</keyword>
<sequence>MYHSFFSWDFDINDKKILCEKSPELYQLHKCARDYSLNIDHILTVMLPSFQKSHASGAHDLSAFASTAGTYNIIITLFIQNFSDLHIPWSLVCIADIKKGNISLGQVILKIIQPSLLSISKPRSHGQSCIFPHRLTKIEDLIYQTLLPLQRAVIPYYFRLHKLMMPNKYIKGVTMGDENKSDEDKDDNEDDKDNHPVPEACSHEMDQKLEECFLKEAKDINGSMSLAVS</sequence>
<proteinExistence type="predicted"/>
<evidence type="ECO:0000256" key="1">
    <source>
        <dbReference type="SAM" id="MobiDB-lite"/>
    </source>
</evidence>
<dbReference type="Proteomes" id="UP000812287">
    <property type="component" value="Unassembled WGS sequence"/>
</dbReference>
<name>A0A9P7VF41_9AGAR</name>
<accession>A0A9P7VF41</accession>
<gene>
    <name evidence="2" type="ORF">BT62DRAFT_924713</name>
</gene>
<feature type="region of interest" description="Disordered" evidence="1">
    <location>
        <begin position="175"/>
        <end position="202"/>
    </location>
</feature>
<dbReference type="OrthoDB" id="10541327at2759"/>